<feature type="compositionally biased region" description="Polar residues" evidence="1">
    <location>
        <begin position="37"/>
        <end position="49"/>
    </location>
</feature>
<dbReference type="InterPro" id="IPR011989">
    <property type="entry name" value="ARM-like"/>
</dbReference>
<sequence length="827" mass="91649">MGCTSSHITDMVDSGSGSTLQQGEENLHAQEGIGNKQEPSASLPSSSNDGAAIAAKQIKDPAESPPPIPVNGKGEQEDHAVNGDANLADTPLRSNAEGDQSSVSSYDLSKAIDDEIVERMPVQGVQYGDEADTGLLYEDEYADYRKEEDFGRKSNNTENSFDDSFYRLPQQEKIKQLNSLLDEFNLVSEDPTDLGNLLPLLFKLFSVVLHERNAFVLRQYFLLMTNHNSVDAFLRILYNNETSCDCVTLCVRLLLFFFINSDNSRESISMLLQCRGVPIIISALQEYAEIDWLLRSIVCELFALVYTLSQSEHFCVAFVEAGGLGVLFTFLQLISDHQLCAFLDTAQPAEEGVRPLNNEQYTNVKNLLYYVSFILAAFSRFERCLHRMALLDFVKPCVGMLDCLVTVLATSHADGDNGGSEKKRADSVVSTSRDGDSTGSVLLQSPEEEAQRKRRHTVTSSSLSIRLLDGGVGEAFDRSDYGRLLSFSNDHVVVMVTGADDDTARDDAVASVYRVASTLLLFFQTASNHRTVQLELLESDGLEALTRLLSLPRNATLVASVGQTLNILQALITSNCLPNNVLSAHHVEELLLLLLLCLLTDNATFTPATPDAAQDAALAAGSDASPVSPRTVDGRPIDRRQLVLRTLRLVSYQCKMSGVSRELINTECLVEQLAVLLRTYSLAELMEPVVDCLLSLSDLNEKNLEIIAASRVFESIFPSFLDYVENEDLMVKVSMLITINSNFYGFDAFFGQSDLMAVLREIMIKYQNNRVIMQNCLLSVYYLSHLSVLRKLDSTMYTLFSAFVKENSRDPGIVQRFSKICQKLKET</sequence>
<evidence type="ECO:0000313" key="3">
    <source>
        <dbReference type="Proteomes" id="UP000078348"/>
    </source>
</evidence>
<dbReference type="OrthoDB" id="10613573at2759"/>
<comment type="caution">
    <text evidence="2">The sequence shown here is derived from an EMBL/GenBank/DDBJ whole genome shotgun (WGS) entry which is preliminary data.</text>
</comment>
<name>A0A196SNH8_BLAHN</name>
<dbReference type="EMBL" id="LXWW01000032">
    <property type="protein sequence ID" value="OAO17404.1"/>
    <property type="molecule type" value="Genomic_DNA"/>
</dbReference>
<dbReference type="Proteomes" id="UP000078348">
    <property type="component" value="Unassembled WGS sequence"/>
</dbReference>
<protein>
    <submittedName>
        <fullName evidence="2">Uncharacterized protein</fullName>
    </submittedName>
</protein>
<reference evidence="2 3" key="1">
    <citation type="submission" date="2016-05" db="EMBL/GenBank/DDBJ databases">
        <title>Nuclear genome of Blastocystis sp. subtype 1 NandII.</title>
        <authorList>
            <person name="Gentekaki E."/>
            <person name="Curtis B."/>
            <person name="Stairs C."/>
            <person name="Eme L."/>
            <person name="Herman E."/>
            <person name="Klimes V."/>
            <person name="Arias M.C."/>
            <person name="Elias M."/>
            <person name="Hilliou F."/>
            <person name="Klute M."/>
            <person name="Malik S.-B."/>
            <person name="Pightling A."/>
            <person name="Rachubinski R."/>
            <person name="Salas D."/>
            <person name="Schlacht A."/>
            <person name="Suga H."/>
            <person name="Archibald J."/>
            <person name="Ball S.G."/>
            <person name="Clark G."/>
            <person name="Dacks J."/>
            <person name="Van Der Giezen M."/>
            <person name="Tsaousis A."/>
            <person name="Roger A."/>
        </authorList>
    </citation>
    <scope>NUCLEOTIDE SEQUENCE [LARGE SCALE GENOMIC DNA]</scope>
    <source>
        <strain evidence="3">ATCC 50177 / NandII</strain>
    </source>
</reference>
<feature type="compositionally biased region" description="Polar residues" evidence="1">
    <location>
        <begin position="15"/>
        <end position="24"/>
    </location>
</feature>
<feature type="compositionally biased region" description="Basic and acidic residues" evidence="1">
    <location>
        <begin position="413"/>
        <end position="426"/>
    </location>
</feature>
<feature type="region of interest" description="Disordered" evidence="1">
    <location>
        <begin position="1"/>
        <end position="105"/>
    </location>
</feature>
<keyword evidence="3" id="KW-1185">Reference proteome</keyword>
<gene>
    <name evidence="2" type="ORF">AV274_0867</name>
</gene>
<proteinExistence type="predicted"/>
<organism evidence="2 3">
    <name type="scientific">Blastocystis sp. subtype 1 (strain ATCC 50177 / NandII)</name>
    <dbReference type="NCBI Taxonomy" id="478820"/>
    <lineage>
        <taxon>Eukaryota</taxon>
        <taxon>Sar</taxon>
        <taxon>Stramenopiles</taxon>
        <taxon>Bigyra</taxon>
        <taxon>Opalozoa</taxon>
        <taxon>Opalinata</taxon>
        <taxon>Blastocystidae</taxon>
        <taxon>Blastocystis</taxon>
    </lineage>
</organism>
<feature type="region of interest" description="Disordered" evidence="1">
    <location>
        <begin position="413"/>
        <end position="456"/>
    </location>
</feature>
<evidence type="ECO:0000256" key="1">
    <source>
        <dbReference type="SAM" id="MobiDB-lite"/>
    </source>
</evidence>
<dbReference type="Gene3D" id="1.25.10.10">
    <property type="entry name" value="Leucine-rich Repeat Variant"/>
    <property type="match status" value="1"/>
</dbReference>
<dbReference type="AlphaFoldDB" id="A0A196SNH8"/>
<accession>A0A196SNH8</accession>
<evidence type="ECO:0000313" key="2">
    <source>
        <dbReference type="EMBL" id="OAO17404.1"/>
    </source>
</evidence>
<feature type="compositionally biased region" description="Polar residues" evidence="1">
    <location>
        <begin position="428"/>
        <end position="443"/>
    </location>
</feature>